<dbReference type="AlphaFoldDB" id="N1Q3Z4"/>
<reference evidence="2" key="1">
    <citation type="journal article" date="2012" name="PLoS Genet.">
        <title>The genomes of the fungal plant pathogens Cladosporium fulvum and Dothistroma septosporum reveal adaptation to different hosts and lifestyles but also signatures of common ancestry.</title>
        <authorList>
            <person name="de Wit P.J.G.M."/>
            <person name="van der Burgt A."/>
            <person name="Oekmen B."/>
            <person name="Stergiopoulos I."/>
            <person name="Abd-Elsalam K.A."/>
            <person name="Aerts A.L."/>
            <person name="Bahkali A.H."/>
            <person name="Beenen H.G."/>
            <person name="Chettri P."/>
            <person name="Cox M.P."/>
            <person name="Datema E."/>
            <person name="de Vries R.P."/>
            <person name="Dhillon B."/>
            <person name="Ganley A.R."/>
            <person name="Griffiths S.A."/>
            <person name="Guo Y."/>
            <person name="Hamelin R.C."/>
            <person name="Henrissat B."/>
            <person name="Kabir M.S."/>
            <person name="Jashni M.K."/>
            <person name="Kema G."/>
            <person name="Klaubauf S."/>
            <person name="Lapidus A."/>
            <person name="Levasseur A."/>
            <person name="Lindquist E."/>
            <person name="Mehrabi R."/>
            <person name="Ohm R.A."/>
            <person name="Owen T.J."/>
            <person name="Salamov A."/>
            <person name="Schwelm A."/>
            <person name="Schijlen E."/>
            <person name="Sun H."/>
            <person name="van den Burg H.A."/>
            <person name="van Ham R.C.H.J."/>
            <person name="Zhang S."/>
            <person name="Goodwin S.B."/>
            <person name="Grigoriev I.V."/>
            <person name="Collemare J."/>
            <person name="Bradshaw R.E."/>
        </authorList>
    </citation>
    <scope>NUCLEOTIDE SEQUENCE [LARGE SCALE GENOMIC DNA]</scope>
    <source>
        <strain evidence="2">NZE10 / CBS 128990</strain>
    </source>
</reference>
<evidence type="ECO:0000313" key="1">
    <source>
        <dbReference type="EMBL" id="EME49415.1"/>
    </source>
</evidence>
<dbReference type="EMBL" id="KB446535">
    <property type="protein sequence ID" value="EME49415.1"/>
    <property type="molecule type" value="Genomic_DNA"/>
</dbReference>
<keyword evidence="2" id="KW-1185">Reference proteome</keyword>
<accession>N1Q3Z4</accession>
<evidence type="ECO:0000313" key="2">
    <source>
        <dbReference type="Proteomes" id="UP000016933"/>
    </source>
</evidence>
<dbReference type="Proteomes" id="UP000016933">
    <property type="component" value="Unassembled WGS sequence"/>
</dbReference>
<protein>
    <submittedName>
        <fullName evidence="1">Uncharacterized protein</fullName>
    </submittedName>
</protein>
<dbReference type="HOGENOM" id="CLU_2573849_0_0_1"/>
<name>N1Q3Z4_DOTSN</name>
<sequence>MRIFNMARLSGKSTLVSALWQGNHLGRAQGWTSYLKLRCTHPPWFPILYATTCSRTFCQPLQGKHAIQVPGGQAEADLQCA</sequence>
<organism evidence="1 2">
    <name type="scientific">Dothistroma septosporum (strain NZE10 / CBS 128990)</name>
    <name type="common">Red band needle blight fungus</name>
    <name type="synonym">Mycosphaerella pini</name>
    <dbReference type="NCBI Taxonomy" id="675120"/>
    <lineage>
        <taxon>Eukaryota</taxon>
        <taxon>Fungi</taxon>
        <taxon>Dikarya</taxon>
        <taxon>Ascomycota</taxon>
        <taxon>Pezizomycotina</taxon>
        <taxon>Dothideomycetes</taxon>
        <taxon>Dothideomycetidae</taxon>
        <taxon>Mycosphaerellales</taxon>
        <taxon>Mycosphaerellaceae</taxon>
        <taxon>Dothistroma</taxon>
    </lineage>
</organism>
<gene>
    <name evidence="1" type="ORF">DOTSEDRAFT_68252</name>
</gene>
<proteinExistence type="predicted"/>
<reference evidence="1 2" key="2">
    <citation type="journal article" date="2012" name="PLoS Pathog.">
        <title>Diverse lifestyles and strategies of plant pathogenesis encoded in the genomes of eighteen Dothideomycetes fungi.</title>
        <authorList>
            <person name="Ohm R.A."/>
            <person name="Feau N."/>
            <person name="Henrissat B."/>
            <person name="Schoch C.L."/>
            <person name="Horwitz B.A."/>
            <person name="Barry K.W."/>
            <person name="Condon B.J."/>
            <person name="Copeland A.C."/>
            <person name="Dhillon B."/>
            <person name="Glaser F."/>
            <person name="Hesse C.N."/>
            <person name="Kosti I."/>
            <person name="LaButti K."/>
            <person name="Lindquist E.A."/>
            <person name="Lucas S."/>
            <person name="Salamov A.A."/>
            <person name="Bradshaw R.E."/>
            <person name="Ciuffetti L."/>
            <person name="Hamelin R.C."/>
            <person name="Kema G.H.J."/>
            <person name="Lawrence C."/>
            <person name="Scott J.A."/>
            <person name="Spatafora J.W."/>
            <person name="Turgeon B.G."/>
            <person name="de Wit P.J.G.M."/>
            <person name="Zhong S."/>
            <person name="Goodwin S.B."/>
            <person name="Grigoriev I.V."/>
        </authorList>
    </citation>
    <scope>NUCLEOTIDE SEQUENCE [LARGE SCALE GENOMIC DNA]</scope>
    <source>
        <strain evidence="2">NZE10 / CBS 128990</strain>
    </source>
</reference>